<dbReference type="EMBL" id="PXYT01000015">
    <property type="protein sequence ID" value="PSR29596.1"/>
    <property type="molecule type" value="Genomic_DNA"/>
</dbReference>
<proteinExistence type="predicted"/>
<comment type="caution">
    <text evidence="2">The sequence shown here is derived from an EMBL/GenBank/DDBJ whole genome shotgun (WGS) entry which is preliminary data.</text>
</comment>
<dbReference type="Pfam" id="PF01315">
    <property type="entry name" value="Ald_Xan_dh_C"/>
    <property type="match status" value="1"/>
</dbReference>
<dbReference type="Pfam" id="PF02738">
    <property type="entry name" value="MoCoBD_1"/>
    <property type="match status" value="1"/>
</dbReference>
<dbReference type="PANTHER" id="PTHR11908:SF157">
    <property type="entry name" value="XANTHINE DEHYDROGENASE SUBUNIT D-RELATED"/>
    <property type="match status" value="1"/>
</dbReference>
<name>A0A2T2X558_9FIRM</name>
<dbReference type="Gene3D" id="3.90.1170.50">
    <property type="entry name" value="Aldehyde oxidase/xanthine dehydrogenase, a/b hammerhead"/>
    <property type="match status" value="1"/>
</dbReference>
<dbReference type="Pfam" id="PF20256">
    <property type="entry name" value="MoCoBD_2"/>
    <property type="match status" value="1"/>
</dbReference>
<dbReference type="SUPFAM" id="SSF54665">
    <property type="entry name" value="CO dehydrogenase molybdoprotein N-domain-like"/>
    <property type="match status" value="1"/>
</dbReference>
<sequence length="768" mass="83559">MANDVLTPQLSVIGKGVIREDVRKKVAGEVLYSADWVMPGMLYGKLVRALYSHAKIKKLSSQDARHVPGVVRIIEAKDVPVNQFYDDPSGLGEKVAQHKVFQDDEVRYAGEPICLVIAKTPEAAEKGARAIEVEYEPLPSIHNPLDALKDDAILVHPGGNTVVQWNVHKGNTQVAIQDPNLVHISRTYRTQFVDHLYLEPESGVGWVDNDGIVTLRCATQVVEHYRNIARMLNISENRVRIICPYVGGGFGGKEDMTVEPYLAIAAWITKKPVKMVWSRQESLQARPKRHPFVMTYDLWAKPCGDVVAMKVDVTGDAGAYALLSPRVLFAAAVVATGPYHIDHVDVTSRAVYTHNVPTSAFRGFGAMQMAFGYEQIMEEMAQKLGIDSVGFRRRHFIKKGDTLATGEIQDTAVWLNETLDKVLNELGEAPVTDDGSKRIGIGIACTMQPYGRTVWFQDHASCWLNLESDGSVILRTGVPDIGGGQAASLCQIAAEILHVPLEAVRAYYGDSALTPLAGGTFATRQLYMSGNAVVKAAQELQEKIDHVLKTAWGDEGWQWDEEGMAYSTSGLRISRSAVYEAANALHYPLSVHTTFHAQSGEGYDNKEGRAVKTFPDFTFGCHGALVEVDVQTGTVKVLRYVASHDVGVAINPLSVEGQIHGGVVQGLGYALSEEVLYQDGQCVTALFSQYMAPTAEQMPDITAIILESHEGKGPFHARGIGEPAIAPVAPAIANAVANALGPSCRVRSLPITAEKIWGELSGLDGSKI</sequence>
<accession>A0A2T2X558</accession>
<evidence type="ECO:0000313" key="3">
    <source>
        <dbReference type="Proteomes" id="UP000242699"/>
    </source>
</evidence>
<dbReference type="SMART" id="SM01008">
    <property type="entry name" value="Ald_Xan_dh_C"/>
    <property type="match status" value="1"/>
</dbReference>
<dbReference type="AlphaFoldDB" id="A0A2T2X558"/>
<dbReference type="Proteomes" id="UP000242699">
    <property type="component" value="Unassembled WGS sequence"/>
</dbReference>
<dbReference type="InterPro" id="IPR000674">
    <property type="entry name" value="Ald_Oxase/Xan_DH_a/b"/>
</dbReference>
<feature type="domain" description="Aldehyde oxidase/xanthine dehydrogenase a/b hammerhead" evidence="1">
    <location>
        <begin position="27"/>
        <end position="139"/>
    </location>
</feature>
<dbReference type="InterPro" id="IPR008274">
    <property type="entry name" value="AldOxase/xan_DH_MoCoBD1"/>
</dbReference>
<evidence type="ECO:0000313" key="2">
    <source>
        <dbReference type="EMBL" id="PSR29596.1"/>
    </source>
</evidence>
<dbReference type="InterPro" id="IPR016208">
    <property type="entry name" value="Ald_Oxase/xanthine_DH-like"/>
</dbReference>
<gene>
    <name evidence="2" type="ORF">C7B43_08025</name>
</gene>
<dbReference type="PANTHER" id="PTHR11908">
    <property type="entry name" value="XANTHINE DEHYDROGENASE"/>
    <property type="match status" value="1"/>
</dbReference>
<dbReference type="GO" id="GO:0016491">
    <property type="term" value="F:oxidoreductase activity"/>
    <property type="evidence" value="ECO:0007669"/>
    <property type="project" value="InterPro"/>
</dbReference>
<protein>
    <submittedName>
        <fullName evidence="2">Xanthine dehydrogenase family protein molybdopterin-binding subunit</fullName>
    </submittedName>
</protein>
<reference evidence="2 3" key="1">
    <citation type="journal article" date="2014" name="BMC Genomics">
        <title>Comparison of environmental and isolate Sulfobacillus genomes reveals diverse carbon, sulfur, nitrogen, and hydrogen metabolisms.</title>
        <authorList>
            <person name="Justice N.B."/>
            <person name="Norman A."/>
            <person name="Brown C.T."/>
            <person name="Singh A."/>
            <person name="Thomas B.C."/>
            <person name="Banfield J.F."/>
        </authorList>
    </citation>
    <scope>NUCLEOTIDE SEQUENCE [LARGE SCALE GENOMIC DNA]</scope>
    <source>
        <strain evidence="2">AMDSBA1</strain>
    </source>
</reference>
<dbReference type="InterPro" id="IPR046867">
    <property type="entry name" value="AldOxase/xan_DH_MoCoBD2"/>
</dbReference>
<organism evidence="2 3">
    <name type="scientific">Sulfobacillus benefaciens</name>
    <dbReference type="NCBI Taxonomy" id="453960"/>
    <lineage>
        <taxon>Bacteria</taxon>
        <taxon>Bacillati</taxon>
        <taxon>Bacillota</taxon>
        <taxon>Clostridia</taxon>
        <taxon>Eubacteriales</taxon>
        <taxon>Clostridiales Family XVII. Incertae Sedis</taxon>
        <taxon>Sulfobacillus</taxon>
    </lineage>
</organism>
<dbReference type="GO" id="GO:0005506">
    <property type="term" value="F:iron ion binding"/>
    <property type="evidence" value="ECO:0007669"/>
    <property type="project" value="InterPro"/>
</dbReference>
<dbReference type="InterPro" id="IPR037165">
    <property type="entry name" value="AldOxase/xan_DH_Mopterin-bd_sf"/>
</dbReference>
<dbReference type="Gene3D" id="3.30.365.10">
    <property type="entry name" value="Aldehyde oxidase/xanthine dehydrogenase, molybdopterin binding domain"/>
    <property type="match status" value="4"/>
</dbReference>
<evidence type="ECO:0000259" key="1">
    <source>
        <dbReference type="SMART" id="SM01008"/>
    </source>
</evidence>
<dbReference type="InterPro" id="IPR036856">
    <property type="entry name" value="Ald_Oxase/Xan_DH_a/b_sf"/>
</dbReference>
<dbReference type="SUPFAM" id="SSF56003">
    <property type="entry name" value="Molybdenum cofactor-binding domain"/>
    <property type="match status" value="1"/>
</dbReference>